<organism evidence="6 7">
    <name type="scientific">Actinoplanes digitatis</name>
    <dbReference type="NCBI Taxonomy" id="1868"/>
    <lineage>
        <taxon>Bacteria</taxon>
        <taxon>Bacillati</taxon>
        <taxon>Actinomycetota</taxon>
        <taxon>Actinomycetes</taxon>
        <taxon>Micromonosporales</taxon>
        <taxon>Micromonosporaceae</taxon>
        <taxon>Actinoplanes</taxon>
    </lineage>
</organism>
<evidence type="ECO:0000313" key="6">
    <source>
        <dbReference type="EMBL" id="MBB4762694.1"/>
    </source>
</evidence>
<reference evidence="6 7" key="1">
    <citation type="submission" date="2020-08" db="EMBL/GenBank/DDBJ databases">
        <title>Sequencing the genomes of 1000 actinobacteria strains.</title>
        <authorList>
            <person name="Klenk H.-P."/>
        </authorList>
    </citation>
    <scope>NUCLEOTIDE SEQUENCE [LARGE SCALE GENOMIC DNA]</scope>
    <source>
        <strain evidence="6 7">DSM 43149</strain>
    </source>
</reference>
<dbReference type="PANTHER" id="PTHR30483">
    <property type="entry name" value="LEUCINE-SPECIFIC-BINDING PROTEIN"/>
    <property type="match status" value="1"/>
</dbReference>
<dbReference type="EMBL" id="JACHNH010000001">
    <property type="protein sequence ID" value="MBB4762694.1"/>
    <property type="molecule type" value="Genomic_DNA"/>
</dbReference>
<protein>
    <submittedName>
        <fullName evidence="6">Branched-chain amino acid transport system substrate-binding protein</fullName>
    </submittedName>
</protein>
<evidence type="ECO:0000256" key="2">
    <source>
        <dbReference type="ARBA" id="ARBA00022448"/>
    </source>
</evidence>
<dbReference type="InterPro" id="IPR051010">
    <property type="entry name" value="BCAA_transport"/>
</dbReference>
<evidence type="ECO:0000256" key="3">
    <source>
        <dbReference type="ARBA" id="ARBA00022729"/>
    </source>
</evidence>
<keyword evidence="7" id="KW-1185">Reference proteome</keyword>
<accession>A0A7W7MQS1</accession>
<evidence type="ECO:0000259" key="5">
    <source>
        <dbReference type="Pfam" id="PF13458"/>
    </source>
</evidence>
<keyword evidence="4" id="KW-0029">Amino-acid transport</keyword>
<dbReference type="RefSeq" id="WP_184993970.1">
    <property type="nucleotide sequence ID" value="NZ_BOMK01000006.1"/>
</dbReference>
<dbReference type="AlphaFoldDB" id="A0A7W7MQS1"/>
<gene>
    <name evidence="6" type="ORF">BJ971_003250</name>
</gene>
<name>A0A7W7MQS1_9ACTN</name>
<dbReference type="InterPro" id="IPR028082">
    <property type="entry name" value="Peripla_BP_I"/>
</dbReference>
<keyword evidence="3" id="KW-0732">Signal</keyword>
<sequence>MAVVLAALTGCGGAGQADDPAAAAPEVIRLGTLVPLSGRNSPSGKAMVAAAQLAVDEANAAGGVLGRQIELVVEDDACDPGTAVTAARTLIDKGIAVSVGGYCSSATLPTLKSFRAARVPMVVAQSNSTDLITPKYDNVFLVCGTVGAEADFAVEWMKRSGAERLAVVHDGTSFPITLAQSTVAAAKRAGLTAVSEPALSQGAPSYARTARSVIADRADIVYYTGYYAEAAQLIKDLRAQGFRGKIVVGDGATDGPLLEDLTRAESKEVYGTAMLYPEFMPELAQWSARYLAAVGNSPGPSTVEPYDAVNVALDAIKRAGSLDPEAIRKAISTTDMPSLSGRMSFNADGTRKTAKFLLLKADGEGFRLEPSAR</sequence>
<evidence type="ECO:0000256" key="4">
    <source>
        <dbReference type="ARBA" id="ARBA00022970"/>
    </source>
</evidence>
<keyword evidence="2" id="KW-0813">Transport</keyword>
<dbReference type="Gene3D" id="3.40.50.2300">
    <property type="match status" value="2"/>
</dbReference>
<evidence type="ECO:0000256" key="1">
    <source>
        <dbReference type="ARBA" id="ARBA00010062"/>
    </source>
</evidence>
<dbReference type="Pfam" id="PF13458">
    <property type="entry name" value="Peripla_BP_6"/>
    <property type="match status" value="1"/>
</dbReference>
<comment type="similarity">
    <text evidence="1">Belongs to the leucine-binding protein family.</text>
</comment>
<dbReference type="GO" id="GO:0006865">
    <property type="term" value="P:amino acid transport"/>
    <property type="evidence" value="ECO:0007669"/>
    <property type="project" value="UniProtKB-KW"/>
</dbReference>
<dbReference type="CDD" id="cd06342">
    <property type="entry name" value="PBP1_ABC_LIVBP-like"/>
    <property type="match status" value="1"/>
</dbReference>
<evidence type="ECO:0000313" key="7">
    <source>
        <dbReference type="Proteomes" id="UP000578112"/>
    </source>
</evidence>
<dbReference type="PANTHER" id="PTHR30483:SF6">
    <property type="entry name" value="PERIPLASMIC BINDING PROTEIN OF ABC TRANSPORTER FOR NATURAL AMINO ACIDS"/>
    <property type="match status" value="1"/>
</dbReference>
<dbReference type="PRINTS" id="PR00337">
    <property type="entry name" value="LEUILEVALBP"/>
</dbReference>
<dbReference type="SUPFAM" id="SSF53822">
    <property type="entry name" value="Periplasmic binding protein-like I"/>
    <property type="match status" value="1"/>
</dbReference>
<dbReference type="InterPro" id="IPR000709">
    <property type="entry name" value="Leu_Ile_Val-bd"/>
</dbReference>
<proteinExistence type="inferred from homology"/>
<comment type="caution">
    <text evidence="6">The sequence shown here is derived from an EMBL/GenBank/DDBJ whole genome shotgun (WGS) entry which is preliminary data.</text>
</comment>
<feature type="domain" description="Leucine-binding protein" evidence="5">
    <location>
        <begin position="28"/>
        <end position="362"/>
    </location>
</feature>
<dbReference type="Proteomes" id="UP000578112">
    <property type="component" value="Unassembled WGS sequence"/>
</dbReference>
<dbReference type="InterPro" id="IPR028081">
    <property type="entry name" value="Leu-bd"/>
</dbReference>